<dbReference type="KEGG" id="ncy:NOCYR_0150"/>
<organism evidence="1 2">
    <name type="scientific">Nocardia cyriacigeorgica (strain GUH-2)</name>
    <dbReference type="NCBI Taxonomy" id="1127134"/>
    <lineage>
        <taxon>Bacteria</taxon>
        <taxon>Bacillati</taxon>
        <taxon>Actinomycetota</taxon>
        <taxon>Actinomycetes</taxon>
        <taxon>Mycobacteriales</taxon>
        <taxon>Nocardiaceae</taxon>
        <taxon>Nocardia</taxon>
    </lineage>
</organism>
<reference evidence="1 2" key="1">
    <citation type="journal article" date="2012" name="J. Bacteriol.">
        <title>Genome sequence of the human- and animal-pathogenic strain Nocardia cyriacigeorgica GUH-2.</title>
        <authorList>
            <person name="Zoropogui A."/>
            <person name="Pujic P."/>
            <person name="Normand P."/>
            <person name="Barbe V."/>
            <person name="Beaman B."/>
            <person name="Beaman L."/>
            <person name="Boiron P."/>
            <person name="Colinon C."/>
            <person name="Deredjian A."/>
            <person name="Graindorge A."/>
            <person name="Mangenot S."/>
            <person name="Nazaret S."/>
            <person name="Neto M."/>
            <person name="Petit S."/>
            <person name="Roche D."/>
            <person name="Vallenet D."/>
            <person name="Rodriguez-Nava V."/>
            <person name="Richard Y."/>
            <person name="Cournoyer B."/>
            <person name="Blaha D."/>
        </authorList>
    </citation>
    <scope>NUCLEOTIDE SEQUENCE [LARGE SCALE GENOMIC DNA]</scope>
    <source>
        <strain evidence="1 2">GUH-2</strain>
    </source>
</reference>
<sequence length="67" mass="7236">MNLAATGVPSRSLPSGGYIRGREARFSGRRRYPAVTHRSLSVAPGNVALLLVSISGFTQRRVVQLNL</sequence>
<accession>H6R7H3</accession>
<proteinExistence type="predicted"/>
<dbReference type="EMBL" id="FO082843">
    <property type="protein sequence ID" value="CCF60974.1"/>
    <property type="molecule type" value="Genomic_DNA"/>
</dbReference>
<dbReference type="STRING" id="1127134.NOCYR_0150"/>
<evidence type="ECO:0000313" key="1">
    <source>
        <dbReference type="EMBL" id="CCF60974.1"/>
    </source>
</evidence>
<dbReference type="Proteomes" id="UP000008190">
    <property type="component" value="Chromosome"/>
</dbReference>
<evidence type="ECO:0000313" key="2">
    <source>
        <dbReference type="Proteomes" id="UP000008190"/>
    </source>
</evidence>
<protein>
    <submittedName>
        <fullName evidence="1">Uncharacterized protein</fullName>
    </submittedName>
</protein>
<dbReference type="AlphaFoldDB" id="H6R7H3"/>
<dbReference type="HOGENOM" id="CLU_2808117_0_0_11"/>
<gene>
    <name evidence="1" type="ordered locus">NOCYR_0150</name>
</gene>
<name>H6R7H3_NOCCG</name>
<keyword evidence="2" id="KW-1185">Reference proteome</keyword>